<proteinExistence type="predicted"/>
<dbReference type="CDD" id="cd00882">
    <property type="entry name" value="Ras_like_GTPase"/>
    <property type="match status" value="1"/>
</dbReference>
<feature type="non-terminal residue" evidence="2">
    <location>
        <position position="504"/>
    </location>
</feature>
<feature type="coiled-coil region" evidence="1">
    <location>
        <begin position="451"/>
        <end position="485"/>
    </location>
</feature>
<protein>
    <recommendedName>
        <fullName evidence="4">G domain-containing protein</fullName>
    </recommendedName>
</protein>
<keyword evidence="1" id="KW-0175">Coiled coil</keyword>
<evidence type="ECO:0000313" key="3">
    <source>
        <dbReference type="Proteomes" id="UP000626109"/>
    </source>
</evidence>
<dbReference type="EMBL" id="CAJNNW010031737">
    <property type="protein sequence ID" value="CAE8708696.1"/>
    <property type="molecule type" value="Genomic_DNA"/>
</dbReference>
<name>A0A813KMD4_POLGL</name>
<dbReference type="Gene3D" id="3.40.50.300">
    <property type="entry name" value="P-loop containing nucleotide triphosphate hydrolases"/>
    <property type="match status" value="1"/>
</dbReference>
<reference evidence="2" key="1">
    <citation type="submission" date="2021-02" db="EMBL/GenBank/DDBJ databases">
        <authorList>
            <person name="Dougan E. K."/>
            <person name="Rhodes N."/>
            <person name="Thang M."/>
            <person name="Chan C."/>
        </authorList>
    </citation>
    <scope>NUCLEOTIDE SEQUENCE</scope>
</reference>
<dbReference type="AlphaFoldDB" id="A0A813KMD4"/>
<evidence type="ECO:0000313" key="2">
    <source>
        <dbReference type="EMBL" id="CAE8708696.1"/>
    </source>
</evidence>
<accession>A0A813KMD4</accession>
<comment type="caution">
    <text evidence="2">The sequence shown here is derived from an EMBL/GenBank/DDBJ whole genome shotgun (WGS) entry which is preliminary data.</text>
</comment>
<sequence length="504" mass="55763">MGCGNVKQKAKKYGQICPNAEAQGLQELRLLEAQATAAEAELKLITAEVAFMAAEDEAARRLREEEVAAAERRAKQLASVQPLLEPVLNYVILVMGQTGSGKTSLLNLLGNLDMAFPDGMVPLELLRKFATHTVGDKTLESAADDEMASKTSDANIYAIKIGNVGFTIIDTPGFGDSRGLDLDEKHVKLIVGCLERVGEINCVLLTINGREARLNATLKYVLSVLTSVMPSTVLGNVAVVFTNTENERKLNFKMGELEKIGLLSPPFVCLENPLSALGRALQEGDDLDDALVADTQASIQQALATIASLFGRIKSWDPVPTVHFKEVYEQREAIEVLLSNAHEKYKEAELNAREVVRIRDEILRTGKVKPEIVETMEWRLRAKDQSYFVCHHSDCHQNCSPAFPVSMVSMLRTVVDGSHCSTCGHKYGFHNISKSQWEGATKRVTVNLGDIEKAENDNELKEVAIRSLEDQIKHCQKEKHNMSAMLFDKLDEYSRLGFPDAYRS</sequence>
<dbReference type="Proteomes" id="UP000626109">
    <property type="component" value="Unassembled WGS sequence"/>
</dbReference>
<evidence type="ECO:0000256" key="1">
    <source>
        <dbReference type="SAM" id="Coils"/>
    </source>
</evidence>
<dbReference type="PANTHER" id="PTHR32046">
    <property type="entry name" value="G DOMAIN-CONTAINING PROTEIN"/>
    <property type="match status" value="1"/>
</dbReference>
<gene>
    <name evidence="2" type="ORF">PGLA2088_LOCUS35048</name>
</gene>
<organism evidence="2 3">
    <name type="scientific">Polarella glacialis</name>
    <name type="common">Dinoflagellate</name>
    <dbReference type="NCBI Taxonomy" id="89957"/>
    <lineage>
        <taxon>Eukaryota</taxon>
        <taxon>Sar</taxon>
        <taxon>Alveolata</taxon>
        <taxon>Dinophyceae</taxon>
        <taxon>Suessiales</taxon>
        <taxon>Suessiaceae</taxon>
        <taxon>Polarella</taxon>
    </lineage>
</organism>
<dbReference type="SUPFAM" id="SSF52540">
    <property type="entry name" value="P-loop containing nucleoside triphosphate hydrolases"/>
    <property type="match status" value="1"/>
</dbReference>
<dbReference type="InterPro" id="IPR027417">
    <property type="entry name" value="P-loop_NTPase"/>
</dbReference>
<evidence type="ECO:0008006" key="4">
    <source>
        <dbReference type="Google" id="ProtNLM"/>
    </source>
</evidence>